<dbReference type="EMBL" id="CAJVPY010003890">
    <property type="protein sequence ID" value="CAG8604769.1"/>
    <property type="molecule type" value="Genomic_DNA"/>
</dbReference>
<name>A0A9N9CK72_9GLOM</name>
<dbReference type="AlphaFoldDB" id="A0A9N9CK72"/>
<dbReference type="Proteomes" id="UP000789405">
    <property type="component" value="Unassembled WGS sequence"/>
</dbReference>
<sequence length="62" mass="7165">MDPNVVLSTSMKPIFDAIKELLSNPEIFKYCTFNYTPRLITNDKGELKHCYREQYGGVGLKH</sequence>
<gene>
    <name evidence="1" type="ORF">DERYTH_LOCUS7830</name>
</gene>
<dbReference type="OrthoDB" id="2347457at2759"/>
<proteinExistence type="predicted"/>
<organism evidence="1 2">
    <name type="scientific">Dentiscutata erythropus</name>
    <dbReference type="NCBI Taxonomy" id="1348616"/>
    <lineage>
        <taxon>Eukaryota</taxon>
        <taxon>Fungi</taxon>
        <taxon>Fungi incertae sedis</taxon>
        <taxon>Mucoromycota</taxon>
        <taxon>Glomeromycotina</taxon>
        <taxon>Glomeromycetes</taxon>
        <taxon>Diversisporales</taxon>
        <taxon>Gigasporaceae</taxon>
        <taxon>Dentiscutata</taxon>
    </lineage>
</organism>
<reference evidence="1" key="1">
    <citation type="submission" date="2021-06" db="EMBL/GenBank/DDBJ databases">
        <authorList>
            <person name="Kallberg Y."/>
            <person name="Tangrot J."/>
            <person name="Rosling A."/>
        </authorList>
    </citation>
    <scope>NUCLEOTIDE SEQUENCE</scope>
    <source>
        <strain evidence="1">MA453B</strain>
    </source>
</reference>
<protein>
    <submittedName>
        <fullName evidence="1">14828_t:CDS:1</fullName>
    </submittedName>
</protein>
<comment type="caution">
    <text evidence="1">The sequence shown here is derived from an EMBL/GenBank/DDBJ whole genome shotgun (WGS) entry which is preliminary data.</text>
</comment>
<evidence type="ECO:0000313" key="1">
    <source>
        <dbReference type="EMBL" id="CAG8604769.1"/>
    </source>
</evidence>
<keyword evidence="2" id="KW-1185">Reference proteome</keyword>
<evidence type="ECO:0000313" key="2">
    <source>
        <dbReference type="Proteomes" id="UP000789405"/>
    </source>
</evidence>
<accession>A0A9N9CK72</accession>